<dbReference type="RefSeq" id="YP_010112195.1">
    <property type="nucleotide sequence ID" value="NC_055889.1"/>
</dbReference>
<dbReference type="EMBL" id="MT774396">
    <property type="protein sequence ID" value="QOR56743.1"/>
    <property type="molecule type" value="Genomic_DNA"/>
</dbReference>
<dbReference type="KEGG" id="vg:65130660"/>
<proteinExistence type="predicted"/>
<accession>A0A7M1RQX0</accession>
<name>A0A7M1RQX0_9CAUD</name>
<evidence type="ECO:0000313" key="1">
    <source>
        <dbReference type="EMBL" id="QOR56743.1"/>
    </source>
</evidence>
<sequence length="134" mass="15319">MDKAKEYINSKTNSILKTNILRNNRDVVATIVYNELTDLLEFSNTSSVTTPIDSEILKRYLHLVKPQLYSGIPMKLKPYCIKCGCGNGYFRGLYDPYVLALLTEDADPWLWEDNGVVLLELLKENNLIDNDSKN</sequence>
<keyword evidence="2" id="KW-1185">Reference proteome</keyword>
<dbReference type="Proteomes" id="UP000593713">
    <property type="component" value="Segment"/>
</dbReference>
<organism evidence="1 2">
    <name type="scientific">uncultured phage cr53_1</name>
    <dbReference type="NCBI Taxonomy" id="2772080"/>
    <lineage>
        <taxon>Viruses</taxon>
        <taxon>Duplodnaviria</taxon>
        <taxon>Heunggongvirae</taxon>
        <taxon>Uroviricota</taxon>
        <taxon>Caudoviricetes</taxon>
        <taxon>Crassvirales</taxon>
        <taxon>Suoliviridae</taxon>
        <taxon>Loutivirinae</taxon>
        <taxon>Blohavirus</taxon>
        <taxon>Blohavirus americanus</taxon>
    </lineage>
</organism>
<evidence type="ECO:0000313" key="2">
    <source>
        <dbReference type="Proteomes" id="UP000593713"/>
    </source>
</evidence>
<dbReference type="GeneID" id="65130660"/>
<reference evidence="1 2" key="1">
    <citation type="submission" date="2020-07" db="EMBL/GenBank/DDBJ databases">
        <title>Taxonomic proposal: Crassvirales, a new order of highly abundant and diverse bacterial viruses.</title>
        <authorList>
            <person name="Shkoporov A.N."/>
            <person name="Stockdale S.R."/>
            <person name="Guerin E."/>
            <person name="Ross R.P."/>
            <person name="Hill C."/>
        </authorList>
    </citation>
    <scope>NUCLEOTIDE SEQUENCE [LARGE SCALE GENOMIC DNA]</scope>
</reference>
<protein>
    <submittedName>
        <fullName evidence="1">Uncharacterized protein</fullName>
    </submittedName>
</protein>